<dbReference type="EC" id="2.7.13.3" evidence="2"/>
<dbReference type="InterPro" id="IPR004358">
    <property type="entry name" value="Sig_transdc_His_kin-like_C"/>
</dbReference>
<dbReference type="FunFam" id="3.30.565.10:FF:000006">
    <property type="entry name" value="Sensor histidine kinase WalK"/>
    <property type="match status" value="1"/>
</dbReference>
<feature type="transmembrane region" description="Helical" evidence="8">
    <location>
        <begin position="172"/>
        <end position="192"/>
    </location>
</feature>
<dbReference type="PROSITE" id="PS50109">
    <property type="entry name" value="HIS_KIN"/>
    <property type="match status" value="1"/>
</dbReference>
<comment type="catalytic activity">
    <reaction evidence="1">
        <text>ATP + protein L-histidine = ADP + protein N-phospho-L-histidine.</text>
        <dbReference type="EC" id="2.7.13.3"/>
    </reaction>
</comment>
<evidence type="ECO:0000256" key="1">
    <source>
        <dbReference type="ARBA" id="ARBA00000085"/>
    </source>
</evidence>
<evidence type="ECO:0000259" key="9">
    <source>
        <dbReference type="PROSITE" id="PS50109"/>
    </source>
</evidence>
<keyword evidence="7" id="KW-0175">Coiled coil</keyword>
<evidence type="ECO:0000313" key="12">
    <source>
        <dbReference type="EMBL" id="EQA46078.1"/>
    </source>
</evidence>
<dbReference type="InterPro" id="IPR003594">
    <property type="entry name" value="HATPase_dom"/>
</dbReference>
<dbReference type="GO" id="GO:0000155">
    <property type="term" value="F:phosphorelay sensor kinase activity"/>
    <property type="evidence" value="ECO:0007669"/>
    <property type="project" value="InterPro"/>
</dbReference>
<dbReference type="InterPro" id="IPR036890">
    <property type="entry name" value="HATPase_C_sf"/>
</dbReference>
<keyword evidence="4" id="KW-0808">Transferase</keyword>
<comment type="caution">
    <text evidence="12">The sequence shown here is derived from an EMBL/GenBank/DDBJ whole genome shotgun (WGS) entry which is preliminary data.</text>
</comment>
<dbReference type="GO" id="GO:0007234">
    <property type="term" value="P:osmosensory signaling via phosphorelay pathway"/>
    <property type="evidence" value="ECO:0007669"/>
    <property type="project" value="TreeGrafter"/>
</dbReference>
<dbReference type="InterPro" id="IPR003661">
    <property type="entry name" value="HisK_dim/P_dom"/>
</dbReference>
<dbReference type="InterPro" id="IPR000014">
    <property type="entry name" value="PAS"/>
</dbReference>
<dbReference type="Gene3D" id="1.10.287.130">
    <property type="match status" value="1"/>
</dbReference>
<reference evidence="12" key="1">
    <citation type="submission" date="2013-05" db="EMBL/GenBank/DDBJ databases">
        <authorList>
            <person name="Harkins D.M."/>
            <person name="Durkin A.S."/>
            <person name="Brinkac L.M."/>
            <person name="Haft D.H."/>
            <person name="Selengut J.D."/>
            <person name="Sanka R."/>
            <person name="DePew J."/>
            <person name="Purushe J."/>
            <person name="Hartskeerl R.A."/>
            <person name="Ahmed A."/>
            <person name="van der Linden H."/>
            <person name="Goris M.G.A."/>
            <person name="Vinetz J.M."/>
            <person name="Sutton G.G."/>
            <person name="Nierman W.C."/>
            <person name="Fouts D.E."/>
        </authorList>
    </citation>
    <scope>NUCLEOTIDE SEQUENCE [LARGE SCALE GENOMIC DNA]</scope>
    <source>
        <strain evidence="12">5399</strain>
    </source>
</reference>
<dbReference type="AlphaFoldDB" id="T0GL58"/>
<evidence type="ECO:0000259" key="11">
    <source>
        <dbReference type="PROSITE" id="PS50113"/>
    </source>
</evidence>
<dbReference type="SUPFAM" id="SSF55874">
    <property type="entry name" value="ATPase domain of HSP90 chaperone/DNA topoisomerase II/histidine kinase"/>
    <property type="match status" value="1"/>
</dbReference>
<evidence type="ECO:0000256" key="3">
    <source>
        <dbReference type="ARBA" id="ARBA00022553"/>
    </source>
</evidence>
<keyword evidence="13" id="KW-1185">Reference proteome</keyword>
<dbReference type="SMART" id="SM00388">
    <property type="entry name" value="HisKA"/>
    <property type="match status" value="1"/>
</dbReference>
<dbReference type="EMBL" id="AHMO02000008">
    <property type="protein sequence ID" value="EQA46078.1"/>
    <property type="molecule type" value="Genomic_DNA"/>
</dbReference>
<dbReference type="Pfam" id="PF05227">
    <property type="entry name" value="CHASE3"/>
    <property type="match status" value="1"/>
</dbReference>
<dbReference type="InterPro" id="IPR050351">
    <property type="entry name" value="BphY/WalK/GraS-like"/>
</dbReference>
<evidence type="ECO:0000256" key="7">
    <source>
        <dbReference type="SAM" id="Coils"/>
    </source>
</evidence>
<dbReference type="SMART" id="SM00387">
    <property type="entry name" value="HATPase_c"/>
    <property type="match status" value="1"/>
</dbReference>
<feature type="domain" description="PAS" evidence="10">
    <location>
        <begin position="209"/>
        <end position="245"/>
    </location>
</feature>
<dbReference type="Pfam" id="PF02518">
    <property type="entry name" value="HATPase_c"/>
    <property type="match status" value="1"/>
</dbReference>
<dbReference type="PRINTS" id="PR00344">
    <property type="entry name" value="BCTRLSENSOR"/>
</dbReference>
<sequence>MFDTAYSRKLIIGFSLAALLIVAIGGASLVSNRISADAKSWESHTQDVILKLESISSSMKDSELASVRYQNSYNSTYLEDFRRSCSIVREKIQDLRVLTSDNPEQIENIQKLESMVKKWAGLFDEKSTTRSRDGLESWGEILGTIELMKNLEQRLFKARSENSELQVLVGQAIIYISIGFHLLLLALLYGILKSESIKRKNAENVLFEKKALLELILNSMADGVVALDEQKRIFLYNARVMDLVGDVPNNHTRWEDWIRGNGFSIAKETDAELFDRNGKPSNFFEMERSRFLLQRNGTSGSENCILEINARTMKDQGGEMLGNVVLLSDVTERSDWERQIKDLNNELNKNLKKAEIANRELEAFSYSVSHDLRSPIRGIDGFTKILTEDYSEVLDAEGRRILGVIMDSAKIMGQLIDDLLAFYRVSKNEPKTDRLDMNRLVKDCIVSMKQSGSIPELEIKVEVEDLPYATGDTSMVKQAIFNLLSNAFKYSSKVQNAKVRVGGISGAVENTYFVQDNGVGFNSQYSHKLFKIFQRLHSPDEFEGTGIGLAIVERIVSRHGGKVWAEGETNQGATFYFTLPSGVEL</sequence>
<keyword evidence="8" id="KW-1133">Transmembrane helix</keyword>
<dbReference type="GO" id="GO:0000156">
    <property type="term" value="F:phosphorelay response regulator activity"/>
    <property type="evidence" value="ECO:0007669"/>
    <property type="project" value="TreeGrafter"/>
</dbReference>
<evidence type="ECO:0000256" key="2">
    <source>
        <dbReference type="ARBA" id="ARBA00012438"/>
    </source>
</evidence>
<dbReference type="GO" id="GO:0030295">
    <property type="term" value="F:protein kinase activator activity"/>
    <property type="evidence" value="ECO:0007669"/>
    <property type="project" value="TreeGrafter"/>
</dbReference>
<keyword evidence="6 8" id="KW-0472">Membrane</keyword>
<dbReference type="OrthoDB" id="9813394at2"/>
<dbReference type="InterPro" id="IPR005467">
    <property type="entry name" value="His_kinase_dom"/>
</dbReference>
<keyword evidence="8" id="KW-0812">Transmembrane</keyword>
<gene>
    <name evidence="12" type="ORF">LEP1GSC050_3776</name>
</gene>
<dbReference type="InterPro" id="IPR035965">
    <property type="entry name" value="PAS-like_dom_sf"/>
</dbReference>
<evidence type="ECO:0000256" key="8">
    <source>
        <dbReference type="SAM" id="Phobius"/>
    </source>
</evidence>
<accession>T0GL58</accession>
<dbReference type="InterPro" id="IPR036097">
    <property type="entry name" value="HisK_dim/P_sf"/>
</dbReference>
<dbReference type="InterPro" id="IPR000700">
    <property type="entry name" value="PAS-assoc_C"/>
</dbReference>
<dbReference type="PROSITE" id="PS50113">
    <property type="entry name" value="PAC"/>
    <property type="match status" value="1"/>
</dbReference>
<dbReference type="SUPFAM" id="SSF55785">
    <property type="entry name" value="PYP-like sensor domain (PAS domain)"/>
    <property type="match status" value="1"/>
</dbReference>
<evidence type="ECO:0000256" key="5">
    <source>
        <dbReference type="ARBA" id="ARBA00022777"/>
    </source>
</evidence>
<protein>
    <recommendedName>
        <fullName evidence="2">histidine kinase</fullName>
        <ecNumber evidence="2">2.7.13.3</ecNumber>
    </recommendedName>
</protein>
<keyword evidence="5" id="KW-0418">Kinase</keyword>
<organism evidence="12 13">
    <name type="scientific">Leptospira broomii serovar Hurstbridge str. 5399</name>
    <dbReference type="NCBI Taxonomy" id="1049789"/>
    <lineage>
        <taxon>Bacteria</taxon>
        <taxon>Pseudomonadati</taxon>
        <taxon>Spirochaetota</taxon>
        <taxon>Spirochaetia</taxon>
        <taxon>Leptospirales</taxon>
        <taxon>Leptospiraceae</taxon>
        <taxon>Leptospira</taxon>
    </lineage>
</organism>
<proteinExistence type="predicted"/>
<feature type="domain" description="PAC" evidence="11">
    <location>
        <begin position="287"/>
        <end position="342"/>
    </location>
</feature>
<feature type="coiled-coil region" evidence="7">
    <location>
        <begin position="333"/>
        <end position="364"/>
    </location>
</feature>
<dbReference type="Gene3D" id="3.30.450.20">
    <property type="entry name" value="PAS domain"/>
    <property type="match status" value="1"/>
</dbReference>
<evidence type="ECO:0000256" key="6">
    <source>
        <dbReference type="ARBA" id="ARBA00023136"/>
    </source>
</evidence>
<dbReference type="PROSITE" id="PS50112">
    <property type="entry name" value="PAS"/>
    <property type="match status" value="1"/>
</dbReference>
<keyword evidence="3" id="KW-0597">Phosphoprotein</keyword>
<dbReference type="GO" id="GO:0016020">
    <property type="term" value="C:membrane"/>
    <property type="evidence" value="ECO:0007669"/>
    <property type="project" value="UniProtKB-SubCell"/>
</dbReference>
<dbReference type="Proteomes" id="UP000015454">
    <property type="component" value="Unassembled WGS sequence"/>
</dbReference>
<dbReference type="CDD" id="cd00082">
    <property type="entry name" value="HisKA"/>
    <property type="match status" value="1"/>
</dbReference>
<dbReference type="InterPro" id="IPR007891">
    <property type="entry name" value="CHASE3"/>
</dbReference>
<dbReference type="Pfam" id="PF00512">
    <property type="entry name" value="HisKA"/>
    <property type="match status" value="1"/>
</dbReference>
<dbReference type="PANTHER" id="PTHR42878:SF15">
    <property type="entry name" value="BACTERIOPHYTOCHROME"/>
    <property type="match status" value="1"/>
</dbReference>
<dbReference type="Gene3D" id="3.30.565.10">
    <property type="entry name" value="Histidine kinase-like ATPase, C-terminal domain"/>
    <property type="match status" value="1"/>
</dbReference>
<evidence type="ECO:0000313" key="13">
    <source>
        <dbReference type="Proteomes" id="UP000015454"/>
    </source>
</evidence>
<dbReference type="SUPFAM" id="SSF47384">
    <property type="entry name" value="Homodimeric domain of signal transducing histidine kinase"/>
    <property type="match status" value="1"/>
</dbReference>
<dbReference type="STRING" id="1049789.LEP1GSC050_3776"/>
<dbReference type="PANTHER" id="PTHR42878">
    <property type="entry name" value="TWO-COMPONENT HISTIDINE KINASE"/>
    <property type="match status" value="1"/>
</dbReference>
<feature type="domain" description="Histidine kinase" evidence="9">
    <location>
        <begin position="367"/>
        <end position="583"/>
    </location>
</feature>
<evidence type="ECO:0000256" key="4">
    <source>
        <dbReference type="ARBA" id="ARBA00022679"/>
    </source>
</evidence>
<evidence type="ECO:0000259" key="10">
    <source>
        <dbReference type="PROSITE" id="PS50112"/>
    </source>
</evidence>
<name>T0GL58_9LEPT</name>